<evidence type="ECO:0000256" key="1">
    <source>
        <dbReference type="SAM" id="MobiDB-lite"/>
    </source>
</evidence>
<feature type="region of interest" description="Disordered" evidence="1">
    <location>
        <begin position="1"/>
        <end position="50"/>
    </location>
</feature>
<keyword evidence="3" id="KW-1185">Reference proteome</keyword>
<protein>
    <submittedName>
        <fullName evidence="2">Uncharacterized protein</fullName>
    </submittedName>
</protein>
<accession>A0ABN9Q4N9</accession>
<comment type="caution">
    <text evidence="2">The sequence shown here is derived from an EMBL/GenBank/DDBJ whole genome shotgun (WGS) entry which is preliminary data.</text>
</comment>
<sequence>QSTRELPQPAPAPPRRTSRTPRAKGPAAHAAAPPCASRGEEWNGGRSGSVLEGGDLVFDASLPEVATAAHAADSVARAFPHCVTRSRRLGSHAVWRWASSRSASSHAPAAPRLLGRWWPARSS</sequence>
<dbReference type="EMBL" id="CAUYUJ010002157">
    <property type="protein sequence ID" value="CAK0799457.1"/>
    <property type="molecule type" value="Genomic_DNA"/>
</dbReference>
<evidence type="ECO:0000313" key="3">
    <source>
        <dbReference type="Proteomes" id="UP001189429"/>
    </source>
</evidence>
<gene>
    <name evidence="2" type="ORF">PCOR1329_LOCUS7909</name>
</gene>
<dbReference type="Proteomes" id="UP001189429">
    <property type="component" value="Unassembled WGS sequence"/>
</dbReference>
<feature type="compositionally biased region" description="Low complexity" evidence="1">
    <location>
        <begin position="23"/>
        <end position="36"/>
    </location>
</feature>
<name>A0ABN9Q4N9_9DINO</name>
<proteinExistence type="predicted"/>
<evidence type="ECO:0000313" key="2">
    <source>
        <dbReference type="EMBL" id="CAK0799457.1"/>
    </source>
</evidence>
<feature type="non-terminal residue" evidence="2">
    <location>
        <position position="1"/>
    </location>
</feature>
<reference evidence="2" key="1">
    <citation type="submission" date="2023-10" db="EMBL/GenBank/DDBJ databases">
        <authorList>
            <person name="Chen Y."/>
            <person name="Shah S."/>
            <person name="Dougan E. K."/>
            <person name="Thang M."/>
            <person name="Chan C."/>
        </authorList>
    </citation>
    <scope>NUCLEOTIDE SEQUENCE [LARGE SCALE GENOMIC DNA]</scope>
</reference>
<organism evidence="2 3">
    <name type="scientific">Prorocentrum cordatum</name>
    <dbReference type="NCBI Taxonomy" id="2364126"/>
    <lineage>
        <taxon>Eukaryota</taxon>
        <taxon>Sar</taxon>
        <taxon>Alveolata</taxon>
        <taxon>Dinophyceae</taxon>
        <taxon>Prorocentrales</taxon>
        <taxon>Prorocentraceae</taxon>
        <taxon>Prorocentrum</taxon>
    </lineage>
</organism>